<dbReference type="InterPro" id="IPR000182">
    <property type="entry name" value="GNAT_dom"/>
</dbReference>
<dbReference type="Proteomes" id="UP000216035">
    <property type="component" value="Unassembled WGS sequence"/>
</dbReference>
<dbReference type="RefSeq" id="WP_094485867.1">
    <property type="nucleotide sequence ID" value="NZ_NOXX01000181.1"/>
</dbReference>
<dbReference type="PANTHER" id="PTHR43072">
    <property type="entry name" value="N-ACETYLTRANSFERASE"/>
    <property type="match status" value="1"/>
</dbReference>
<dbReference type="InterPro" id="IPR016181">
    <property type="entry name" value="Acyl_CoA_acyltransferase"/>
</dbReference>
<dbReference type="PROSITE" id="PS51186">
    <property type="entry name" value="GNAT"/>
    <property type="match status" value="1"/>
</dbReference>
<reference evidence="4 5" key="1">
    <citation type="submission" date="2017-07" db="EMBL/GenBank/DDBJ databases">
        <title>Flavobacterium cyanobacteriorum sp. nov., isolated from cyanobacterial aggregates in a eutrophic lake.</title>
        <authorList>
            <person name="Cai H."/>
        </authorList>
    </citation>
    <scope>NUCLEOTIDE SEQUENCE [LARGE SCALE GENOMIC DNA]</scope>
    <source>
        <strain evidence="4 5">TH167</strain>
    </source>
</reference>
<evidence type="ECO:0000259" key="3">
    <source>
        <dbReference type="PROSITE" id="PS51186"/>
    </source>
</evidence>
<name>A0A255ZVJ4_9FLAO</name>
<accession>A0A255ZVJ4</accession>
<dbReference type="Pfam" id="PF13420">
    <property type="entry name" value="Acetyltransf_4"/>
    <property type="match status" value="1"/>
</dbReference>
<organism evidence="4 5">
    <name type="scientific">Flavobacterium aurantiibacter</name>
    <dbReference type="NCBI Taxonomy" id="2023067"/>
    <lineage>
        <taxon>Bacteria</taxon>
        <taxon>Pseudomonadati</taxon>
        <taxon>Bacteroidota</taxon>
        <taxon>Flavobacteriia</taxon>
        <taxon>Flavobacteriales</taxon>
        <taxon>Flavobacteriaceae</taxon>
        <taxon>Flavobacterium</taxon>
    </lineage>
</organism>
<dbReference type="EMBL" id="NOXX01000181">
    <property type="protein sequence ID" value="OYQ45456.1"/>
    <property type="molecule type" value="Genomic_DNA"/>
</dbReference>
<dbReference type="CDD" id="cd04301">
    <property type="entry name" value="NAT_SF"/>
    <property type="match status" value="1"/>
</dbReference>
<feature type="domain" description="N-acetyltransferase" evidence="3">
    <location>
        <begin position="1"/>
        <end position="158"/>
    </location>
</feature>
<dbReference type="SUPFAM" id="SSF55729">
    <property type="entry name" value="Acyl-CoA N-acyltransferases (Nat)"/>
    <property type="match status" value="1"/>
</dbReference>
<dbReference type="PANTHER" id="PTHR43072:SF23">
    <property type="entry name" value="UPF0039 PROTEIN C11D3.02C"/>
    <property type="match status" value="1"/>
</dbReference>
<evidence type="ECO:0000313" key="5">
    <source>
        <dbReference type="Proteomes" id="UP000216035"/>
    </source>
</evidence>
<keyword evidence="2" id="KW-0012">Acyltransferase</keyword>
<dbReference type="GO" id="GO:0016747">
    <property type="term" value="F:acyltransferase activity, transferring groups other than amino-acyl groups"/>
    <property type="evidence" value="ECO:0007669"/>
    <property type="project" value="InterPro"/>
</dbReference>
<dbReference type="OrthoDB" id="9799096at2"/>
<evidence type="ECO:0000256" key="2">
    <source>
        <dbReference type="ARBA" id="ARBA00023315"/>
    </source>
</evidence>
<comment type="caution">
    <text evidence="4">The sequence shown here is derived from an EMBL/GenBank/DDBJ whole genome shotgun (WGS) entry which is preliminary data.</text>
</comment>
<keyword evidence="1" id="KW-0808">Transferase</keyword>
<keyword evidence="5" id="KW-1185">Reference proteome</keyword>
<dbReference type="Gene3D" id="3.40.630.30">
    <property type="match status" value="1"/>
</dbReference>
<protein>
    <recommendedName>
        <fullName evidence="3">N-acetyltransferase domain-containing protein</fullName>
    </recommendedName>
</protein>
<proteinExistence type="predicted"/>
<dbReference type="AlphaFoldDB" id="A0A255ZVJ4"/>
<evidence type="ECO:0000256" key="1">
    <source>
        <dbReference type="ARBA" id="ARBA00022679"/>
    </source>
</evidence>
<sequence length="165" mass="18578">MLIRPVRTSDVPEVVAIVNYEIENSTSIYEEQTRSLEAQQELIASITDAGFPFLVAEIDNRIAGFACYGTFRKKYGYRNTVEHSVYVSNDFRGKQVGSSLLQALIDCAKKQQLHVLVACIDTQNPKSIAFHEKFGFKKTAILPRIAEKKGKILDLAILQLDLRLD</sequence>
<evidence type="ECO:0000313" key="4">
    <source>
        <dbReference type="EMBL" id="OYQ45456.1"/>
    </source>
</evidence>
<gene>
    <name evidence="4" type="ORF">CHX27_06050</name>
</gene>